<protein>
    <submittedName>
        <fullName evidence="1">Uncharacterized protein</fullName>
    </submittedName>
</protein>
<proteinExistence type="predicted"/>
<organism evidence="1">
    <name type="scientific">Myoviridae sp. ctiX384</name>
    <dbReference type="NCBI Taxonomy" id="2827702"/>
    <lineage>
        <taxon>Viruses</taxon>
        <taxon>Duplodnaviria</taxon>
        <taxon>Heunggongvirae</taxon>
        <taxon>Uroviricota</taxon>
        <taxon>Caudoviricetes</taxon>
    </lineage>
</organism>
<evidence type="ECO:0000313" key="1">
    <source>
        <dbReference type="EMBL" id="DAF60580.1"/>
    </source>
</evidence>
<sequence length="77" mass="8433">MKKILKWLKLSNRWKHLIGGVCIGLGADDDYCAAYAGLGVAASLELKDKLWGGEWDWIDFGLTMAGVGIGRIIRIAL</sequence>
<name>A0A8S5TB87_9CAUD</name>
<reference evidence="1" key="1">
    <citation type="journal article" date="2021" name="Proc. Natl. Acad. Sci. U.S.A.">
        <title>A Catalog of Tens of Thousands of Viruses from Human Metagenomes Reveals Hidden Associations with Chronic Diseases.</title>
        <authorList>
            <person name="Tisza M.J."/>
            <person name="Buck C.B."/>
        </authorList>
    </citation>
    <scope>NUCLEOTIDE SEQUENCE</scope>
    <source>
        <strain evidence="1">CtiX384</strain>
    </source>
</reference>
<accession>A0A8S5TB87</accession>
<dbReference type="EMBL" id="BK032790">
    <property type="protein sequence ID" value="DAF60580.1"/>
    <property type="molecule type" value="Genomic_DNA"/>
</dbReference>